<dbReference type="InterPro" id="IPR036412">
    <property type="entry name" value="HAD-like_sf"/>
</dbReference>
<dbReference type="SFLD" id="SFLDG01129">
    <property type="entry name" value="C1.5:_HAD__Beta-PGM__Phosphata"/>
    <property type="match status" value="1"/>
</dbReference>
<name>A0A544SU42_9BACI</name>
<evidence type="ECO:0000313" key="4">
    <source>
        <dbReference type="Proteomes" id="UP000318937"/>
    </source>
</evidence>
<dbReference type="PANTHER" id="PTHR43434:SF1">
    <property type="entry name" value="PHOSPHOGLYCOLATE PHOSPHATASE"/>
    <property type="match status" value="1"/>
</dbReference>
<comment type="caution">
    <text evidence="3">The sequence shown here is derived from an EMBL/GenBank/DDBJ whole genome shotgun (WGS) entry which is preliminary data.</text>
</comment>
<evidence type="ECO:0000256" key="2">
    <source>
        <dbReference type="ARBA" id="ARBA00022842"/>
    </source>
</evidence>
<sequence>MKNIKTSCVLFDKDGTLIDCDALWIPWVEDIYEFLIVKVPQFKTSYNEFGLPLGILDNGKILDPVSPVAVGSITESHVIIALKLYEAGVHWVDAMIFAGEAVAYANEKQNNSTLITKIAGVEEVIRELKNRNIKLGVLTADDTKKAINHLETVGLKHYFDFILGTDLVTRSKPYPDIAFLAKDNYGINLEESVMIGDSNGDMILGKESGMRLMVGFNENNQVLRDADLMINHYSTSLIEKILY</sequence>
<dbReference type="InterPro" id="IPR023214">
    <property type="entry name" value="HAD_sf"/>
</dbReference>
<keyword evidence="2" id="KW-0460">Magnesium</keyword>
<dbReference type="InterPro" id="IPR006439">
    <property type="entry name" value="HAD-SF_hydro_IA"/>
</dbReference>
<dbReference type="GO" id="GO:0008967">
    <property type="term" value="F:phosphoglycolate phosphatase activity"/>
    <property type="evidence" value="ECO:0007669"/>
    <property type="project" value="TreeGrafter"/>
</dbReference>
<dbReference type="PANTHER" id="PTHR43434">
    <property type="entry name" value="PHOSPHOGLYCOLATE PHOSPHATASE"/>
    <property type="match status" value="1"/>
</dbReference>
<dbReference type="RefSeq" id="WP_142608478.1">
    <property type="nucleotide sequence ID" value="NZ_VDGG01000043.1"/>
</dbReference>
<dbReference type="SUPFAM" id="SSF56784">
    <property type="entry name" value="HAD-like"/>
    <property type="match status" value="1"/>
</dbReference>
<dbReference type="Pfam" id="PF13419">
    <property type="entry name" value="HAD_2"/>
    <property type="match status" value="1"/>
</dbReference>
<gene>
    <name evidence="3" type="ORF">FG383_16410</name>
</gene>
<dbReference type="NCBIfam" id="TIGR01549">
    <property type="entry name" value="HAD-SF-IA-v1"/>
    <property type="match status" value="1"/>
</dbReference>
<accession>A0A544SU42</accession>
<dbReference type="InterPro" id="IPR050155">
    <property type="entry name" value="HAD-like_hydrolase_sf"/>
</dbReference>
<dbReference type="OrthoDB" id="9797743at2"/>
<protein>
    <submittedName>
        <fullName evidence="3">HAD-IA family hydrolase</fullName>
    </submittedName>
</protein>
<dbReference type="AlphaFoldDB" id="A0A544SU42"/>
<keyword evidence="4" id="KW-1185">Reference proteome</keyword>
<proteinExistence type="predicted"/>
<keyword evidence="1 3" id="KW-0378">Hydrolase</keyword>
<evidence type="ECO:0000313" key="3">
    <source>
        <dbReference type="EMBL" id="TQR08734.1"/>
    </source>
</evidence>
<reference evidence="3 4" key="1">
    <citation type="submission" date="2019-05" db="EMBL/GenBank/DDBJ databases">
        <title>Psychrobacillus vulpis sp. nov., a new species isolated from feces of a red fox that inhabits in The Tablas de Daimiel Natural Park, Albacete, Spain.</title>
        <authorList>
            <person name="Rodriguez M."/>
            <person name="Reina J.C."/>
            <person name="Bejar V."/>
            <person name="Llamas I."/>
        </authorList>
    </citation>
    <scope>NUCLEOTIDE SEQUENCE [LARGE SCALE GENOMIC DNA]</scope>
    <source>
        <strain evidence="3 4">NHI-2</strain>
    </source>
</reference>
<dbReference type="Gene3D" id="1.10.150.520">
    <property type="match status" value="1"/>
</dbReference>
<dbReference type="EMBL" id="VDGG01000043">
    <property type="protein sequence ID" value="TQR08734.1"/>
    <property type="molecule type" value="Genomic_DNA"/>
</dbReference>
<dbReference type="GO" id="GO:0006281">
    <property type="term" value="P:DNA repair"/>
    <property type="evidence" value="ECO:0007669"/>
    <property type="project" value="TreeGrafter"/>
</dbReference>
<dbReference type="Proteomes" id="UP000318937">
    <property type="component" value="Unassembled WGS sequence"/>
</dbReference>
<dbReference type="InterPro" id="IPR041492">
    <property type="entry name" value="HAD_2"/>
</dbReference>
<evidence type="ECO:0000256" key="1">
    <source>
        <dbReference type="ARBA" id="ARBA00022801"/>
    </source>
</evidence>
<dbReference type="Gene3D" id="3.40.50.1000">
    <property type="entry name" value="HAD superfamily/HAD-like"/>
    <property type="match status" value="1"/>
</dbReference>
<dbReference type="SFLD" id="SFLDS00003">
    <property type="entry name" value="Haloacid_Dehalogenase"/>
    <property type="match status" value="1"/>
</dbReference>
<organism evidence="3 4">
    <name type="scientific">Psychrobacillus soli</name>
    <dbReference type="NCBI Taxonomy" id="1543965"/>
    <lineage>
        <taxon>Bacteria</taxon>
        <taxon>Bacillati</taxon>
        <taxon>Bacillota</taxon>
        <taxon>Bacilli</taxon>
        <taxon>Bacillales</taxon>
        <taxon>Bacillaceae</taxon>
        <taxon>Psychrobacillus</taxon>
    </lineage>
</organism>